<feature type="domain" description="Periplasmic copper-binding protein NosD beta helix" evidence="2">
    <location>
        <begin position="4"/>
        <end position="138"/>
    </location>
</feature>
<protein>
    <recommendedName>
        <fullName evidence="2">Periplasmic copper-binding protein NosD beta helix domain-containing protein</fullName>
    </recommendedName>
</protein>
<name>A0A0F9A3Q4_9ZZZZ</name>
<sequence length="179" mass="19358">TANNNTLSGIIIREGNNNSLSGNTANNNTYSGIELEQSNNNLISGNTANNNTLSGIIIREGNNNTLSGNIANNNYVSGISLYKSDNNNVSGNIANNNYYGINLTASNFNDITQNTLFDNKICYSSVRAGIGNTFKYNICVKGEPSEDSWIISGVIGIIVASIILIGLSVFYWQFKRKVK</sequence>
<dbReference type="EMBL" id="LAZR01044669">
    <property type="protein sequence ID" value="KKL04095.1"/>
    <property type="molecule type" value="Genomic_DNA"/>
</dbReference>
<keyword evidence="1" id="KW-0472">Membrane</keyword>
<keyword evidence="1" id="KW-1133">Transmembrane helix</keyword>
<dbReference type="InterPro" id="IPR022441">
    <property type="entry name" value="Para_beta_helix_rpt-2"/>
</dbReference>
<dbReference type="Pfam" id="PF05048">
    <property type="entry name" value="NosD"/>
    <property type="match status" value="1"/>
</dbReference>
<feature type="non-terminal residue" evidence="3">
    <location>
        <position position="1"/>
    </location>
</feature>
<dbReference type="InterPro" id="IPR012334">
    <property type="entry name" value="Pectin_lyas_fold"/>
</dbReference>
<reference evidence="3" key="1">
    <citation type="journal article" date="2015" name="Nature">
        <title>Complex archaea that bridge the gap between prokaryotes and eukaryotes.</title>
        <authorList>
            <person name="Spang A."/>
            <person name="Saw J.H."/>
            <person name="Jorgensen S.L."/>
            <person name="Zaremba-Niedzwiedzka K."/>
            <person name="Martijn J."/>
            <person name="Lind A.E."/>
            <person name="van Eijk R."/>
            <person name="Schleper C."/>
            <person name="Guy L."/>
            <person name="Ettema T.J."/>
        </authorList>
    </citation>
    <scope>NUCLEOTIDE SEQUENCE</scope>
</reference>
<dbReference type="SMART" id="SM00710">
    <property type="entry name" value="PbH1"/>
    <property type="match status" value="4"/>
</dbReference>
<dbReference type="InterPro" id="IPR011050">
    <property type="entry name" value="Pectin_lyase_fold/virulence"/>
</dbReference>
<dbReference type="SUPFAM" id="SSF51126">
    <property type="entry name" value="Pectin lyase-like"/>
    <property type="match status" value="1"/>
</dbReference>
<dbReference type="InterPro" id="IPR007742">
    <property type="entry name" value="NosD_dom"/>
</dbReference>
<dbReference type="AlphaFoldDB" id="A0A0F9A3Q4"/>
<accession>A0A0F9A3Q4</accession>
<proteinExistence type="predicted"/>
<organism evidence="3">
    <name type="scientific">marine sediment metagenome</name>
    <dbReference type="NCBI Taxonomy" id="412755"/>
    <lineage>
        <taxon>unclassified sequences</taxon>
        <taxon>metagenomes</taxon>
        <taxon>ecological metagenomes</taxon>
    </lineage>
</organism>
<dbReference type="InterPro" id="IPR006626">
    <property type="entry name" value="PbH1"/>
</dbReference>
<gene>
    <name evidence="3" type="ORF">LCGC14_2619510</name>
</gene>
<dbReference type="NCBIfam" id="TIGR03804">
    <property type="entry name" value="para_beta_helix"/>
    <property type="match status" value="2"/>
</dbReference>
<feature type="transmembrane region" description="Helical" evidence="1">
    <location>
        <begin position="149"/>
        <end position="172"/>
    </location>
</feature>
<evidence type="ECO:0000313" key="3">
    <source>
        <dbReference type="EMBL" id="KKL04095.1"/>
    </source>
</evidence>
<evidence type="ECO:0000259" key="2">
    <source>
        <dbReference type="Pfam" id="PF05048"/>
    </source>
</evidence>
<dbReference type="Gene3D" id="2.160.20.10">
    <property type="entry name" value="Single-stranded right-handed beta-helix, Pectin lyase-like"/>
    <property type="match status" value="1"/>
</dbReference>
<comment type="caution">
    <text evidence="3">The sequence shown here is derived from an EMBL/GenBank/DDBJ whole genome shotgun (WGS) entry which is preliminary data.</text>
</comment>
<keyword evidence="1" id="KW-0812">Transmembrane</keyword>
<evidence type="ECO:0000256" key="1">
    <source>
        <dbReference type="SAM" id="Phobius"/>
    </source>
</evidence>